<proteinExistence type="predicted"/>
<evidence type="ECO:0000313" key="2">
    <source>
        <dbReference type="Proteomes" id="UP000494269"/>
    </source>
</evidence>
<reference evidence="1 2" key="1">
    <citation type="submission" date="2020-04" db="EMBL/GenBank/DDBJ databases">
        <authorList>
            <person name="De Canck E."/>
        </authorList>
    </citation>
    <scope>NUCLEOTIDE SEQUENCE [LARGE SCALE GENOMIC DNA]</scope>
    <source>
        <strain evidence="1 2">LMG 3441</strain>
    </source>
</reference>
<organism evidence="1 2">
    <name type="scientific">Achromobacter kerstersii</name>
    <dbReference type="NCBI Taxonomy" id="1353890"/>
    <lineage>
        <taxon>Bacteria</taxon>
        <taxon>Pseudomonadati</taxon>
        <taxon>Pseudomonadota</taxon>
        <taxon>Betaproteobacteria</taxon>
        <taxon>Burkholderiales</taxon>
        <taxon>Alcaligenaceae</taxon>
        <taxon>Achromobacter</taxon>
    </lineage>
</organism>
<gene>
    <name evidence="1" type="ORF">LMG3441_03840</name>
</gene>
<dbReference type="AlphaFoldDB" id="A0A6S7A9N1"/>
<name>A0A6S7A9N1_9BURK</name>
<protein>
    <submittedName>
        <fullName evidence="1">Uncharacterized protein</fullName>
    </submittedName>
</protein>
<sequence>MNEKPKSAHAYSADITRDCETVLVILLRAFAGFKGNLRLIGGLVPRYLTPEALPDVPPHVGTTDVDVVLDVALLAERGAYDSLKRQLQAAGFQRYHPRQGVVSTWQWVYELNGLPIRVEFLTHTDDPEQSARLALLDGEAVSACQILYAGLTHDWFEERVVQVDLPNQGGVTQETIRYADAVAFIVLKALAFDQRHEPKDAADLIHVMTYWRDAETLADHFSARLVEGRQCKALNAALHALSRRFCDDADVEGYRKEGPAAFVNFHGFDREHADTRIRALRQVSGLVSHVLARISAKTGQSYLHEAAT</sequence>
<dbReference type="EMBL" id="CADIJQ010000006">
    <property type="protein sequence ID" value="CAB3721229.1"/>
    <property type="molecule type" value="Genomic_DNA"/>
</dbReference>
<accession>A0A6S7A9N1</accession>
<keyword evidence="2" id="KW-1185">Reference proteome</keyword>
<dbReference type="RefSeq" id="WP_175170650.1">
    <property type="nucleotide sequence ID" value="NZ_CADIJQ010000006.1"/>
</dbReference>
<evidence type="ECO:0000313" key="1">
    <source>
        <dbReference type="EMBL" id="CAB3721229.1"/>
    </source>
</evidence>
<dbReference type="Proteomes" id="UP000494269">
    <property type="component" value="Unassembled WGS sequence"/>
</dbReference>